<protein>
    <submittedName>
        <fullName evidence="2">Cupin domain-containing protein</fullName>
    </submittedName>
</protein>
<accession>A0A3A1NL37</accession>
<reference evidence="2 4" key="1">
    <citation type="submission" date="2018-08" db="EMBL/GenBank/DDBJ databases">
        <title>Proposal of Muricauda 72 sp.nov. and Muricauda NH166 sp.nov., isolated from seawater.</title>
        <authorList>
            <person name="Cheng H."/>
            <person name="Wu Y.-H."/>
            <person name="Guo L.-L."/>
            <person name="Xu X.-W."/>
        </authorList>
    </citation>
    <scope>NUCLEOTIDE SEQUENCE [LARGE SCALE GENOMIC DNA]</scope>
    <source>
        <strain evidence="2 4">72</strain>
    </source>
</reference>
<dbReference type="AlphaFoldDB" id="A0A3A1NL37"/>
<feature type="domain" description="Cupin type-2" evidence="1">
    <location>
        <begin position="35"/>
        <end position="98"/>
    </location>
</feature>
<proteinExistence type="predicted"/>
<keyword evidence="5" id="KW-1185">Reference proteome</keyword>
<evidence type="ECO:0000259" key="1">
    <source>
        <dbReference type="Pfam" id="PF07883"/>
    </source>
</evidence>
<comment type="caution">
    <text evidence="2">The sequence shown here is derived from an EMBL/GenBank/DDBJ whole genome shotgun (WGS) entry which is preliminary data.</text>
</comment>
<reference evidence="3 5" key="2">
    <citation type="submission" date="2019-07" db="EMBL/GenBank/DDBJ databases">
        <title>Draft genome of two Muricauda strains isolated from deep sea.</title>
        <authorList>
            <person name="Sun C."/>
        </authorList>
    </citation>
    <scope>NUCLEOTIDE SEQUENCE [LARGE SCALE GENOMIC DNA]</scope>
    <source>
        <strain evidence="3 5">72</strain>
    </source>
</reference>
<dbReference type="Pfam" id="PF07883">
    <property type="entry name" value="Cupin_2"/>
    <property type="match status" value="1"/>
</dbReference>
<dbReference type="InterPro" id="IPR011051">
    <property type="entry name" value="RmlC_Cupin_sf"/>
</dbReference>
<evidence type="ECO:0000313" key="2">
    <source>
        <dbReference type="EMBL" id="RIV44274.1"/>
    </source>
</evidence>
<sequence length="99" mass="11099">MYVIDIDNTIAQQPFDNLQIEQLVKSPSLEILSISLAKGATFPKHSSPKDAHLVVLEGSIDFHIENQIVTLTAQQHFGFSKEVEHWVKATADAKFLVIR</sequence>
<dbReference type="EMBL" id="QXFI01000026">
    <property type="protein sequence ID" value="RIV44274.1"/>
    <property type="molecule type" value="Genomic_DNA"/>
</dbReference>
<dbReference type="EMBL" id="VNWK01000026">
    <property type="protein sequence ID" value="TXJ94190.1"/>
    <property type="molecule type" value="Genomic_DNA"/>
</dbReference>
<dbReference type="InterPro" id="IPR014710">
    <property type="entry name" value="RmlC-like_jellyroll"/>
</dbReference>
<dbReference type="RefSeq" id="WP_119647955.1">
    <property type="nucleotide sequence ID" value="NZ_QXFI01000026.1"/>
</dbReference>
<dbReference type="Proteomes" id="UP000266691">
    <property type="component" value="Unassembled WGS sequence"/>
</dbReference>
<dbReference type="SUPFAM" id="SSF51182">
    <property type="entry name" value="RmlC-like cupins"/>
    <property type="match status" value="1"/>
</dbReference>
<dbReference type="OrthoDB" id="1121094at2"/>
<dbReference type="Proteomes" id="UP000321621">
    <property type="component" value="Unassembled WGS sequence"/>
</dbReference>
<organism evidence="2 4">
    <name type="scientific">Flagellimonas pelagia</name>
    <dbReference type="NCBI Taxonomy" id="2306998"/>
    <lineage>
        <taxon>Bacteria</taxon>
        <taxon>Pseudomonadati</taxon>
        <taxon>Bacteroidota</taxon>
        <taxon>Flavobacteriia</taxon>
        <taxon>Flavobacteriales</taxon>
        <taxon>Flavobacteriaceae</taxon>
        <taxon>Flagellimonas</taxon>
    </lineage>
</organism>
<gene>
    <name evidence="2" type="ORF">D2V05_12425</name>
    <name evidence="3" type="ORF">FQ017_12315</name>
</gene>
<evidence type="ECO:0000313" key="3">
    <source>
        <dbReference type="EMBL" id="TXJ94190.1"/>
    </source>
</evidence>
<dbReference type="Gene3D" id="2.60.120.10">
    <property type="entry name" value="Jelly Rolls"/>
    <property type="match status" value="1"/>
</dbReference>
<name>A0A3A1NL37_9FLAO</name>
<evidence type="ECO:0000313" key="5">
    <source>
        <dbReference type="Proteomes" id="UP000321621"/>
    </source>
</evidence>
<evidence type="ECO:0000313" key="4">
    <source>
        <dbReference type="Proteomes" id="UP000266691"/>
    </source>
</evidence>
<dbReference type="InterPro" id="IPR013096">
    <property type="entry name" value="Cupin_2"/>
</dbReference>